<keyword evidence="2" id="KW-1003">Cell membrane</keyword>
<dbReference type="GO" id="GO:0095500">
    <property type="term" value="P:acetylcholine receptor signaling pathway"/>
    <property type="evidence" value="ECO:0007669"/>
    <property type="project" value="TreeGrafter"/>
</dbReference>
<evidence type="ECO:0000256" key="7">
    <source>
        <dbReference type="ARBA" id="ARBA00023180"/>
    </source>
</evidence>
<dbReference type="Proteomes" id="UP001152836">
    <property type="component" value="Unassembled WGS sequence"/>
</dbReference>
<keyword evidence="5" id="KW-0472">Membrane</keyword>
<sequence length="131" mass="14085">MSSEDRFQFLALLQSSAQGLRCYQCLGLSETSEATCPVATCSYADGVCIFQEVEAVANSHKVKTKNKFCLPSCPDENFLGNVEFLGTTVTSKISCCKKDLCNAAVPTWGSTWTLAGVLLFSLGSILLQALL</sequence>
<protein>
    <submittedName>
        <fullName evidence="10">LOC100911104 protein</fullName>
    </submittedName>
</protein>
<dbReference type="AlphaFoldDB" id="A0AAU9ZFM2"/>
<gene>
    <name evidence="10" type="primary">LOC100911104</name>
    <name evidence="10" type="ORF">PHOROB_LOCUS8240</name>
</gene>
<keyword evidence="11" id="KW-1185">Reference proteome</keyword>
<reference evidence="10" key="1">
    <citation type="submission" date="2022-06" db="EMBL/GenBank/DDBJ databases">
        <authorList>
            <person name="Andreotti S."/>
            <person name="Wyler E."/>
        </authorList>
    </citation>
    <scope>NUCLEOTIDE SEQUENCE</scope>
</reference>
<evidence type="ECO:0000259" key="9">
    <source>
        <dbReference type="SMART" id="SM00134"/>
    </source>
</evidence>
<dbReference type="GO" id="GO:0030550">
    <property type="term" value="F:acetylcholine receptor inhibitor activity"/>
    <property type="evidence" value="ECO:0007669"/>
    <property type="project" value="TreeGrafter"/>
</dbReference>
<dbReference type="EMBL" id="CALSGD010001443">
    <property type="protein sequence ID" value="CAH6791022.1"/>
    <property type="molecule type" value="Genomic_DNA"/>
</dbReference>
<dbReference type="InterPro" id="IPR016054">
    <property type="entry name" value="LY6_UPA_recep-like"/>
</dbReference>
<organism evidence="10 11">
    <name type="scientific">Phodopus roborovskii</name>
    <name type="common">Roborovski's desert hamster</name>
    <name type="synonym">Cricetulus roborovskii</name>
    <dbReference type="NCBI Taxonomy" id="109678"/>
    <lineage>
        <taxon>Eukaryota</taxon>
        <taxon>Metazoa</taxon>
        <taxon>Chordata</taxon>
        <taxon>Craniata</taxon>
        <taxon>Vertebrata</taxon>
        <taxon>Euteleostomi</taxon>
        <taxon>Mammalia</taxon>
        <taxon>Eutheria</taxon>
        <taxon>Euarchontoglires</taxon>
        <taxon>Glires</taxon>
        <taxon>Rodentia</taxon>
        <taxon>Myomorpha</taxon>
        <taxon>Muroidea</taxon>
        <taxon>Cricetidae</taxon>
        <taxon>Cricetinae</taxon>
        <taxon>Phodopus</taxon>
    </lineage>
</organism>
<evidence type="ECO:0000256" key="1">
    <source>
        <dbReference type="ARBA" id="ARBA00004609"/>
    </source>
</evidence>
<dbReference type="InterPro" id="IPR045860">
    <property type="entry name" value="Snake_toxin-like_sf"/>
</dbReference>
<dbReference type="PANTHER" id="PTHR32217:SF3">
    <property type="entry name" value="LYMPHOCYTE ANTIGEN 6S"/>
    <property type="match status" value="1"/>
</dbReference>
<evidence type="ECO:0000313" key="11">
    <source>
        <dbReference type="Proteomes" id="UP001152836"/>
    </source>
</evidence>
<keyword evidence="7" id="KW-0325">Glycoprotein</keyword>
<dbReference type="InterPro" id="IPR051445">
    <property type="entry name" value="LY6H/LY6L_nAChR_modulators"/>
</dbReference>
<keyword evidence="3" id="KW-0336">GPI-anchor</keyword>
<dbReference type="GO" id="GO:0098552">
    <property type="term" value="C:side of membrane"/>
    <property type="evidence" value="ECO:0007669"/>
    <property type="project" value="UniProtKB-KW"/>
</dbReference>
<keyword evidence="8" id="KW-0449">Lipoprotein</keyword>
<evidence type="ECO:0000256" key="4">
    <source>
        <dbReference type="ARBA" id="ARBA00022729"/>
    </source>
</evidence>
<proteinExistence type="predicted"/>
<evidence type="ECO:0000256" key="6">
    <source>
        <dbReference type="ARBA" id="ARBA00023157"/>
    </source>
</evidence>
<evidence type="ECO:0000256" key="5">
    <source>
        <dbReference type="ARBA" id="ARBA00023136"/>
    </source>
</evidence>
<evidence type="ECO:0000256" key="3">
    <source>
        <dbReference type="ARBA" id="ARBA00022622"/>
    </source>
</evidence>
<dbReference type="GO" id="GO:0045202">
    <property type="term" value="C:synapse"/>
    <property type="evidence" value="ECO:0007669"/>
    <property type="project" value="GOC"/>
</dbReference>
<feature type="domain" description="UPAR/Ly6" evidence="9">
    <location>
        <begin position="20"/>
        <end position="115"/>
    </location>
</feature>
<evidence type="ECO:0000256" key="2">
    <source>
        <dbReference type="ARBA" id="ARBA00022475"/>
    </source>
</evidence>
<dbReference type="PANTHER" id="PTHR32217">
    <property type="entry name" value="LYMPHOCYTE ANTIGEN 6H"/>
    <property type="match status" value="1"/>
</dbReference>
<comment type="subcellular location">
    <subcellularLocation>
        <location evidence="1">Cell membrane</location>
        <topology evidence="1">Lipid-anchor</topology>
        <topology evidence="1">GPI-anchor</topology>
    </subcellularLocation>
</comment>
<accession>A0AAU9ZFM2</accession>
<evidence type="ECO:0000313" key="10">
    <source>
        <dbReference type="EMBL" id="CAH6791022.1"/>
    </source>
</evidence>
<dbReference type="CDD" id="cd23541">
    <property type="entry name" value="TFP_LU_ECD_Ly6A_like"/>
    <property type="match status" value="1"/>
</dbReference>
<name>A0AAU9ZFM2_PHORO</name>
<dbReference type="SUPFAM" id="SSF57302">
    <property type="entry name" value="Snake toxin-like"/>
    <property type="match status" value="1"/>
</dbReference>
<dbReference type="Pfam" id="PF00021">
    <property type="entry name" value="UPAR_LY6"/>
    <property type="match status" value="1"/>
</dbReference>
<keyword evidence="6" id="KW-1015">Disulfide bond</keyword>
<comment type="caution">
    <text evidence="10">The sequence shown here is derived from an EMBL/GenBank/DDBJ whole genome shotgun (WGS) entry which is preliminary data.</text>
</comment>
<dbReference type="Gene3D" id="2.10.60.10">
    <property type="entry name" value="CD59"/>
    <property type="match status" value="1"/>
</dbReference>
<evidence type="ECO:0000256" key="8">
    <source>
        <dbReference type="ARBA" id="ARBA00023288"/>
    </source>
</evidence>
<dbReference type="GO" id="GO:0033130">
    <property type="term" value="F:acetylcholine receptor binding"/>
    <property type="evidence" value="ECO:0007669"/>
    <property type="project" value="TreeGrafter"/>
</dbReference>
<dbReference type="SMART" id="SM00134">
    <property type="entry name" value="LU"/>
    <property type="match status" value="1"/>
</dbReference>
<dbReference type="GO" id="GO:0005886">
    <property type="term" value="C:plasma membrane"/>
    <property type="evidence" value="ECO:0007669"/>
    <property type="project" value="UniProtKB-SubCell"/>
</dbReference>
<keyword evidence="4" id="KW-0732">Signal</keyword>